<accession>A0A2W5MSU6</accession>
<dbReference type="PANTHER" id="PTHR32089:SF112">
    <property type="entry name" value="LYSOZYME-LIKE PROTEIN-RELATED"/>
    <property type="match status" value="1"/>
</dbReference>
<dbReference type="EMBL" id="QFQB01000096">
    <property type="protein sequence ID" value="PZQ44371.1"/>
    <property type="molecule type" value="Genomic_DNA"/>
</dbReference>
<proteinExistence type="inferred from homology"/>
<feature type="domain" description="Methyl-accepting transducer" evidence="5">
    <location>
        <begin position="258"/>
        <end position="487"/>
    </location>
</feature>
<evidence type="ECO:0000256" key="3">
    <source>
        <dbReference type="PROSITE-ProRule" id="PRU00284"/>
    </source>
</evidence>
<dbReference type="GO" id="GO:0006935">
    <property type="term" value="P:chemotaxis"/>
    <property type="evidence" value="ECO:0007669"/>
    <property type="project" value="InterPro"/>
</dbReference>
<dbReference type="SMART" id="SM00086">
    <property type="entry name" value="PAC"/>
    <property type="match status" value="1"/>
</dbReference>
<reference evidence="7 8" key="1">
    <citation type="submission" date="2017-08" db="EMBL/GenBank/DDBJ databases">
        <title>Infants hospitalized years apart are colonized by the same room-sourced microbial strains.</title>
        <authorList>
            <person name="Brooks B."/>
            <person name="Olm M.R."/>
            <person name="Firek B.A."/>
            <person name="Baker R."/>
            <person name="Thomas B.C."/>
            <person name="Morowitz M.J."/>
            <person name="Banfield J.F."/>
        </authorList>
    </citation>
    <scope>NUCLEOTIDE SEQUENCE [LARGE SCALE GENOMIC DNA]</scope>
    <source>
        <strain evidence="7">S2_005_002_R2_29</strain>
    </source>
</reference>
<dbReference type="InterPro" id="IPR004090">
    <property type="entry name" value="Chemotax_Me-accpt_rcpt"/>
</dbReference>
<gene>
    <name evidence="7" type="ORF">DI551_10280</name>
</gene>
<organism evidence="7 8">
    <name type="scientific">Micavibrio aeruginosavorus</name>
    <dbReference type="NCBI Taxonomy" id="349221"/>
    <lineage>
        <taxon>Bacteria</taxon>
        <taxon>Pseudomonadati</taxon>
        <taxon>Bdellovibrionota</taxon>
        <taxon>Bdellovibrionia</taxon>
        <taxon>Bdellovibrionales</taxon>
        <taxon>Pseudobdellovibrionaceae</taxon>
        <taxon>Micavibrio</taxon>
    </lineage>
</organism>
<feature type="coiled-coil region" evidence="4">
    <location>
        <begin position="301"/>
        <end position="328"/>
    </location>
</feature>
<dbReference type="SUPFAM" id="SSF55785">
    <property type="entry name" value="PYP-like sensor domain (PAS domain)"/>
    <property type="match status" value="1"/>
</dbReference>
<dbReference type="Proteomes" id="UP000249417">
    <property type="component" value="Unassembled WGS sequence"/>
</dbReference>
<dbReference type="InterPro" id="IPR000014">
    <property type="entry name" value="PAS"/>
</dbReference>
<evidence type="ECO:0000313" key="7">
    <source>
        <dbReference type="EMBL" id="PZQ44371.1"/>
    </source>
</evidence>
<comment type="similarity">
    <text evidence="2">Belongs to the methyl-accepting chemotaxis (MCP) protein family.</text>
</comment>
<dbReference type="Pfam" id="PF13188">
    <property type="entry name" value="PAS_8"/>
    <property type="match status" value="1"/>
</dbReference>
<dbReference type="InterPro" id="IPR004089">
    <property type="entry name" value="MCPsignal_dom"/>
</dbReference>
<dbReference type="InterPro" id="IPR035965">
    <property type="entry name" value="PAS-like_dom_sf"/>
</dbReference>
<comment type="caution">
    <text evidence="7">The sequence shown here is derived from an EMBL/GenBank/DDBJ whole genome shotgun (WGS) entry which is preliminary data.</text>
</comment>
<dbReference type="Pfam" id="PF00015">
    <property type="entry name" value="MCPsignal"/>
    <property type="match status" value="1"/>
</dbReference>
<dbReference type="PANTHER" id="PTHR32089">
    <property type="entry name" value="METHYL-ACCEPTING CHEMOTAXIS PROTEIN MCPB"/>
    <property type="match status" value="1"/>
</dbReference>
<dbReference type="InterPro" id="IPR000700">
    <property type="entry name" value="PAS-assoc_C"/>
</dbReference>
<evidence type="ECO:0000313" key="8">
    <source>
        <dbReference type="Proteomes" id="UP000249417"/>
    </source>
</evidence>
<dbReference type="PROSITE" id="PS50111">
    <property type="entry name" value="CHEMOTAXIS_TRANSDUC_2"/>
    <property type="match status" value="1"/>
</dbReference>
<keyword evidence="4" id="KW-0175">Coiled coil</keyword>
<dbReference type="GO" id="GO:0016020">
    <property type="term" value="C:membrane"/>
    <property type="evidence" value="ECO:0007669"/>
    <property type="project" value="InterPro"/>
</dbReference>
<dbReference type="GO" id="GO:0004888">
    <property type="term" value="F:transmembrane signaling receptor activity"/>
    <property type="evidence" value="ECO:0007669"/>
    <property type="project" value="InterPro"/>
</dbReference>
<dbReference type="InterPro" id="IPR013656">
    <property type="entry name" value="PAS_4"/>
</dbReference>
<dbReference type="SUPFAM" id="SSF58104">
    <property type="entry name" value="Methyl-accepting chemotaxis protein (MCP) signaling domain"/>
    <property type="match status" value="1"/>
</dbReference>
<dbReference type="FunFam" id="3.30.450.20:FF:000075">
    <property type="entry name" value="Methyl-accepting chemotaxis protein"/>
    <property type="match status" value="1"/>
</dbReference>
<dbReference type="PRINTS" id="PR00260">
    <property type="entry name" value="CHEMTRNSDUCR"/>
</dbReference>
<evidence type="ECO:0000256" key="4">
    <source>
        <dbReference type="SAM" id="Coils"/>
    </source>
</evidence>
<dbReference type="SMART" id="SM00283">
    <property type="entry name" value="MA"/>
    <property type="match status" value="1"/>
</dbReference>
<evidence type="ECO:0008006" key="9">
    <source>
        <dbReference type="Google" id="ProtNLM"/>
    </source>
</evidence>
<dbReference type="NCBIfam" id="TIGR00229">
    <property type="entry name" value="sensory_box"/>
    <property type="match status" value="1"/>
</dbReference>
<dbReference type="CDD" id="cd00130">
    <property type="entry name" value="PAS"/>
    <property type="match status" value="1"/>
</dbReference>
<dbReference type="Gene3D" id="1.10.287.950">
    <property type="entry name" value="Methyl-accepting chemotaxis protein"/>
    <property type="match status" value="1"/>
</dbReference>
<dbReference type="GO" id="GO:0007165">
    <property type="term" value="P:signal transduction"/>
    <property type="evidence" value="ECO:0007669"/>
    <property type="project" value="UniProtKB-KW"/>
</dbReference>
<keyword evidence="1 3" id="KW-0807">Transducer</keyword>
<evidence type="ECO:0000256" key="2">
    <source>
        <dbReference type="ARBA" id="ARBA00029447"/>
    </source>
</evidence>
<evidence type="ECO:0000259" key="5">
    <source>
        <dbReference type="PROSITE" id="PS50111"/>
    </source>
</evidence>
<dbReference type="Pfam" id="PF08448">
    <property type="entry name" value="PAS_4"/>
    <property type="match status" value="1"/>
</dbReference>
<dbReference type="Gene3D" id="3.30.450.20">
    <property type="entry name" value="PAS domain"/>
    <property type="match status" value="2"/>
</dbReference>
<protein>
    <recommendedName>
        <fullName evidence="9">Chemotaxis protein</fullName>
    </recommendedName>
</protein>
<dbReference type="PROSITE" id="PS50113">
    <property type="entry name" value="PAC"/>
    <property type="match status" value="1"/>
</dbReference>
<dbReference type="AlphaFoldDB" id="A0A2W5MSU6"/>
<evidence type="ECO:0000256" key="1">
    <source>
        <dbReference type="ARBA" id="ARBA00023224"/>
    </source>
</evidence>
<dbReference type="InterPro" id="IPR001610">
    <property type="entry name" value="PAC"/>
</dbReference>
<feature type="domain" description="PAC" evidence="6">
    <location>
        <begin position="205"/>
        <end position="257"/>
    </location>
</feature>
<name>A0A2W5MSU6_9BACT</name>
<sequence length="496" mass="53918">MIFKNPSYDSHSLLQTLDDISANIMVADAERNIVYMNKAVRAFLQQSESTIQKDLPHFRVENLIGQNIDIFHKNPEHQKGMLSAMKSKHNATINVGGNMFDLKAGPLLDKNGKRLGTFVEWQDANLRLQNEDYAALADAISRSQAIIEFQPNGTILTANGNFLGAIGYTLDEIRGKHHSLFVDPTYAKSRDYAQFWEDLRAGEFKADEFKRFGKGGREVWIQASYNPLLDKNGKVYKVIKYAVDITDQIKKREEGERIGNLVDTNLGKIVSAVRNASEQSSSAASAATQASATVQTIASGAEELNSSIREIAESMARSRQEVDNAIEQTAAADRATVQLSHAAGEMGGIVRIIQDIANQINLLALNATIESARAGEAGKGFAVVASEVKNLATQVGQATDKISQEINGMQAISTEVVSALAAIKHSIEAVQASVTGVASAIEEQSAVTMEISSNMQTASVACGDVDNNLREILTSMEVSNEFANEGQEMYKNLRAL</sequence>
<evidence type="ECO:0000259" key="6">
    <source>
        <dbReference type="PROSITE" id="PS50113"/>
    </source>
</evidence>